<proteinExistence type="predicted"/>
<organism evidence="3 4">
    <name type="scientific">Pirellula staleyi (strain ATCC 27377 / DSM 6068 / ICPB 4128)</name>
    <name type="common">Pirella staleyi</name>
    <dbReference type="NCBI Taxonomy" id="530564"/>
    <lineage>
        <taxon>Bacteria</taxon>
        <taxon>Pseudomonadati</taxon>
        <taxon>Planctomycetota</taxon>
        <taxon>Planctomycetia</taxon>
        <taxon>Pirellulales</taxon>
        <taxon>Pirellulaceae</taxon>
        <taxon>Pirellula</taxon>
    </lineage>
</organism>
<evidence type="ECO:0000313" key="4">
    <source>
        <dbReference type="Proteomes" id="UP000001887"/>
    </source>
</evidence>
<feature type="compositionally biased region" description="Pro residues" evidence="1">
    <location>
        <begin position="1"/>
        <end position="16"/>
    </location>
</feature>
<dbReference type="KEGG" id="psl:Psta_1608"/>
<sequence length="91" mass="9697">MPPTSGKPVSGPPGRPAPSGSSGLQFNLLGMMVVMLVVGVMVAPAYYLVRGAQGQAGMQLAGILVALTSPLLGMTILSLFVWFLRWRNRRR</sequence>
<dbReference type="HOGENOM" id="CLU_2424387_0_0_0"/>
<keyword evidence="4" id="KW-1185">Reference proteome</keyword>
<feature type="region of interest" description="Disordered" evidence="1">
    <location>
        <begin position="1"/>
        <end position="20"/>
    </location>
</feature>
<gene>
    <name evidence="3" type="ordered locus">Psta_1608</name>
</gene>
<dbReference type="AlphaFoldDB" id="D2QY69"/>
<protein>
    <submittedName>
        <fullName evidence="3">Uncharacterized protein</fullName>
    </submittedName>
</protein>
<feature type="transmembrane region" description="Helical" evidence="2">
    <location>
        <begin position="28"/>
        <end position="49"/>
    </location>
</feature>
<name>D2QY69_PIRSD</name>
<keyword evidence="2" id="KW-0472">Membrane</keyword>
<dbReference type="EMBL" id="CP001848">
    <property type="protein sequence ID" value="ADB16283.1"/>
    <property type="molecule type" value="Genomic_DNA"/>
</dbReference>
<evidence type="ECO:0000313" key="3">
    <source>
        <dbReference type="EMBL" id="ADB16283.1"/>
    </source>
</evidence>
<keyword evidence="2" id="KW-1133">Transmembrane helix</keyword>
<feature type="transmembrane region" description="Helical" evidence="2">
    <location>
        <begin position="61"/>
        <end position="84"/>
    </location>
</feature>
<keyword evidence="2" id="KW-0812">Transmembrane</keyword>
<reference evidence="3 4" key="1">
    <citation type="journal article" date="2009" name="Stand. Genomic Sci.">
        <title>Complete genome sequence of Pirellula staleyi type strain (ATCC 27377).</title>
        <authorList>
            <person name="Clum A."/>
            <person name="Tindall B.J."/>
            <person name="Sikorski J."/>
            <person name="Ivanova N."/>
            <person name="Mavrommatis K."/>
            <person name="Lucas S."/>
            <person name="Glavina del Rio T."/>
            <person name="Nolan M."/>
            <person name="Chen F."/>
            <person name="Tice H."/>
            <person name="Pitluck S."/>
            <person name="Cheng J.F."/>
            <person name="Chertkov O."/>
            <person name="Brettin T."/>
            <person name="Han C."/>
            <person name="Detter J.C."/>
            <person name="Kuske C."/>
            <person name="Bruce D."/>
            <person name="Goodwin L."/>
            <person name="Ovchinikova G."/>
            <person name="Pati A."/>
            <person name="Mikhailova N."/>
            <person name="Chen A."/>
            <person name="Palaniappan K."/>
            <person name="Land M."/>
            <person name="Hauser L."/>
            <person name="Chang Y.J."/>
            <person name="Jeffries C.D."/>
            <person name="Chain P."/>
            <person name="Rohde M."/>
            <person name="Goker M."/>
            <person name="Bristow J."/>
            <person name="Eisen J.A."/>
            <person name="Markowitz V."/>
            <person name="Hugenholtz P."/>
            <person name="Kyrpides N.C."/>
            <person name="Klenk H.P."/>
            <person name="Lapidus A."/>
        </authorList>
    </citation>
    <scope>NUCLEOTIDE SEQUENCE [LARGE SCALE GENOMIC DNA]</scope>
    <source>
        <strain evidence="4">ATCC 27377 / DSM 6068 / ICPB 4128</strain>
    </source>
</reference>
<dbReference type="Proteomes" id="UP000001887">
    <property type="component" value="Chromosome"/>
</dbReference>
<accession>D2QY69</accession>
<evidence type="ECO:0000256" key="2">
    <source>
        <dbReference type="SAM" id="Phobius"/>
    </source>
</evidence>
<evidence type="ECO:0000256" key="1">
    <source>
        <dbReference type="SAM" id="MobiDB-lite"/>
    </source>
</evidence>